<dbReference type="Proteomes" id="UP000001064">
    <property type="component" value="Unassembled WGS sequence"/>
</dbReference>
<accession>F1A5Z2</accession>
<protein>
    <submittedName>
        <fullName evidence="2">Uncharacterized protein</fullName>
    </submittedName>
</protein>
<dbReference type="EMBL" id="GL871654">
    <property type="protein sequence ID" value="EGC28387.1"/>
    <property type="molecule type" value="Genomic_DNA"/>
</dbReference>
<dbReference type="GeneID" id="10511041"/>
<dbReference type="VEuPathDB" id="AmoebaDB:DICPUDRAFT_85513"/>
<evidence type="ECO:0000256" key="1">
    <source>
        <dbReference type="SAM" id="Coils"/>
    </source>
</evidence>
<dbReference type="AlphaFoldDB" id="F1A5Z2"/>
<reference evidence="3" key="1">
    <citation type="journal article" date="2011" name="Genome Biol.">
        <title>Comparative genomics of the social amoebae Dictyostelium discoideum and Dictyostelium purpureum.</title>
        <authorList>
            <consortium name="US DOE Joint Genome Institute (JGI-PGF)"/>
            <person name="Sucgang R."/>
            <person name="Kuo A."/>
            <person name="Tian X."/>
            <person name="Salerno W."/>
            <person name="Parikh A."/>
            <person name="Feasley C.L."/>
            <person name="Dalin E."/>
            <person name="Tu H."/>
            <person name="Huang E."/>
            <person name="Barry K."/>
            <person name="Lindquist E."/>
            <person name="Shapiro H."/>
            <person name="Bruce D."/>
            <person name="Schmutz J."/>
            <person name="Salamov A."/>
            <person name="Fey P."/>
            <person name="Gaudet P."/>
            <person name="Anjard C."/>
            <person name="Babu M.M."/>
            <person name="Basu S."/>
            <person name="Bushmanova Y."/>
            <person name="van der Wel H."/>
            <person name="Katoh-Kurasawa M."/>
            <person name="Dinh C."/>
            <person name="Coutinho P.M."/>
            <person name="Saito T."/>
            <person name="Elias M."/>
            <person name="Schaap P."/>
            <person name="Kay R.R."/>
            <person name="Henrissat B."/>
            <person name="Eichinger L."/>
            <person name="Rivero F."/>
            <person name="Putnam N.H."/>
            <person name="West C.M."/>
            <person name="Loomis W.F."/>
            <person name="Chisholm R.L."/>
            <person name="Shaulsky G."/>
            <person name="Strassmann J.E."/>
            <person name="Queller D.C."/>
            <person name="Kuspa A."/>
            <person name="Grigoriev I.V."/>
        </authorList>
    </citation>
    <scope>NUCLEOTIDE SEQUENCE [LARGE SCALE GENOMIC DNA]</scope>
    <source>
        <strain evidence="3">QSDP1</strain>
    </source>
</reference>
<keyword evidence="3" id="KW-1185">Reference proteome</keyword>
<keyword evidence="1" id="KW-0175">Coiled coil</keyword>
<sequence>MILINVFGEYIQNNLYSNMDRPNKKRRTIPDVDPRAIDEANNQKIADDIEKEIDKAKDDVIIKKMKLENLNSRFKRPHNYEENLEISRLENEIKDGKEEIIEKLYLLKQVDNNKVIHAISLRNMEIKVKELEQSLQNAQDSYETEENKLTTEKINCKEITRIYKSQLEEIEKENELLELKLAAIIEENEEIEKEIEEILKKNNKRILKNESIEVMLRQSEEEIVRLENVLSEMVHNRINKMEN</sequence>
<dbReference type="RefSeq" id="XP_003295086.1">
    <property type="nucleotide sequence ID" value="XM_003295038.1"/>
</dbReference>
<organism evidence="2 3">
    <name type="scientific">Dictyostelium purpureum</name>
    <name type="common">Slime mold</name>
    <dbReference type="NCBI Taxonomy" id="5786"/>
    <lineage>
        <taxon>Eukaryota</taxon>
        <taxon>Amoebozoa</taxon>
        <taxon>Evosea</taxon>
        <taxon>Eumycetozoa</taxon>
        <taxon>Dictyostelia</taxon>
        <taxon>Dictyosteliales</taxon>
        <taxon>Dictyosteliaceae</taxon>
        <taxon>Dictyostelium</taxon>
    </lineage>
</organism>
<evidence type="ECO:0000313" key="3">
    <source>
        <dbReference type="Proteomes" id="UP000001064"/>
    </source>
</evidence>
<proteinExistence type="predicted"/>
<gene>
    <name evidence="2" type="ORF">DICPUDRAFT_85513</name>
</gene>
<dbReference type="KEGG" id="dpp:DICPUDRAFT_85513"/>
<evidence type="ECO:0000313" key="2">
    <source>
        <dbReference type="EMBL" id="EGC28387.1"/>
    </source>
</evidence>
<feature type="coiled-coil region" evidence="1">
    <location>
        <begin position="53"/>
        <end position="236"/>
    </location>
</feature>
<name>F1A5Z2_DICPU</name>
<dbReference type="InParanoid" id="F1A5Z2"/>